<proteinExistence type="predicted"/>
<dbReference type="GO" id="GO:0008168">
    <property type="term" value="F:methyltransferase activity"/>
    <property type="evidence" value="ECO:0007669"/>
    <property type="project" value="UniProtKB-KW"/>
</dbReference>
<sequence>MSQHRPALGAVQETLLIPLYGRAVEHRAAEPALRDPRAVQLVEAMDYDFSRFAELPSLTGSVLRTVLFDHWTRDFLARHPNGTVVEIGTGLNTRYERTDNGRARWFDLDLPDVIALRREFFADTPRRTMLAGSVTEDGWLAEIRQQPQRPVLFSAEAVLPFLSAEQVRGVVERIARAFPGCWLALDSNSPELVAAQDQHDALSKVAARLRWACPDIDGVADWVPGSRVIGSHTLTSLPAPVYRGLPAAHRRLLDDLATRRLPQVTGYRMHLLRLP</sequence>
<evidence type="ECO:0000256" key="2">
    <source>
        <dbReference type="ARBA" id="ARBA00022679"/>
    </source>
</evidence>
<dbReference type="InterPro" id="IPR007213">
    <property type="entry name" value="Ppm1/Ppm2/Tcmp"/>
</dbReference>
<accession>A0ABU2JVJ9</accession>
<dbReference type="PANTHER" id="PTHR43619">
    <property type="entry name" value="S-ADENOSYL-L-METHIONINE-DEPENDENT METHYLTRANSFERASE YKTD-RELATED"/>
    <property type="match status" value="1"/>
</dbReference>
<dbReference type="Gene3D" id="3.40.50.150">
    <property type="entry name" value="Vaccinia Virus protein VP39"/>
    <property type="match status" value="1"/>
</dbReference>
<keyword evidence="4" id="KW-1185">Reference proteome</keyword>
<comment type="caution">
    <text evidence="3">The sequence shown here is derived from an EMBL/GenBank/DDBJ whole genome shotgun (WGS) entry which is preliminary data.</text>
</comment>
<gene>
    <name evidence="3" type="ORF">RM844_22230</name>
</gene>
<dbReference type="Pfam" id="PF04072">
    <property type="entry name" value="LCM"/>
    <property type="match status" value="1"/>
</dbReference>
<keyword evidence="2 3" id="KW-0808">Transferase</keyword>
<protein>
    <submittedName>
        <fullName evidence="3">Class I SAM-dependent methyltransferase</fullName>
        <ecNumber evidence="3">2.1.1.-</ecNumber>
    </submittedName>
</protein>
<dbReference type="RefSeq" id="WP_311669096.1">
    <property type="nucleotide sequence ID" value="NZ_JAVREO010000014.1"/>
</dbReference>
<evidence type="ECO:0000313" key="4">
    <source>
        <dbReference type="Proteomes" id="UP001183410"/>
    </source>
</evidence>
<dbReference type="Proteomes" id="UP001183410">
    <property type="component" value="Unassembled WGS sequence"/>
</dbReference>
<dbReference type="EMBL" id="JAVREO010000014">
    <property type="protein sequence ID" value="MDT0269007.1"/>
    <property type="molecule type" value="Genomic_DNA"/>
</dbReference>
<dbReference type="GO" id="GO:0032259">
    <property type="term" value="P:methylation"/>
    <property type="evidence" value="ECO:0007669"/>
    <property type="project" value="UniProtKB-KW"/>
</dbReference>
<name>A0ABU2JVJ9_9ACTN</name>
<dbReference type="PIRSF" id="PIRSF028177">
    <property type="entry name" value="Polyketide_synth_Omtfrase_TcmP"/>
    <property type="match status" value="1"/>
</dbReference>
<dbReference type="InterPro" id="IPR016874">
    <property type="entry name" value="TcmP-like"/>
</dbReference>
<dbReference type="EC" id="2.1.1.-" evidence="3"/>
<evidence type="ECO:0000313" key="3">
    <source>
        <dbReference type="EMBL" id="MDT0269007.1"/>
    </source>
</evidence>
<organism evidence="3 4">
    <name type="scientific">Streptomyces chisholmiae</name>
    <dbReference type="NCBI Taxonomy" id="3075540"/>
    <lineage>
        <taxon>Bacteria</taxon>
        <taxon>Bacillati</taxon>
        <taxon>Actinomycetota</taxon>
        <taxon>Actinomycetes</taxon>
        <taxon>Kitasatosporales</taxon>
        <taxon>Streptomycetaceae</taxon>
        <taxon>Streptomyces</taxon>
    </lineage>
</organism>
<reference evidence="4" key="1">
    <citation type="submission" date="2023-07" db="EMBL/GenBank/DDBJ databases">
        <title>30 novel species of actinomycetes from the DSMZ collection.</title>
        <authorList>
            <person name="Nouioui I."/>
        </authorList>
    </citation>
    <scope>NUCLEOTIDE SEQUENCE [LARGE SCALE GENOMIC DNA]</scope>
    <source>
        <strain evidence="4">DSM 44915</strain>
    </source>
</reference>
<keyword evidence="1 3" id="KW-0489">Methyltransferase</keyword>
<dbReference type="InterPro" id="IPR029063">
    <property type="entry name" value="SAM-dependent_MTases_sf"/>
</dbReference>
<dbReference type="PANTHER" id="PTHR43619:SF2">
    <property type="entry name" value="S-ADENOSYL-L-METHIONINE-DEPENDENT METHYLTRANSFERASES SUPERFAMILY PROTEIN"/>
    <property type="match status" value="1"/>
</dbReference>
<dbReference type="SUPFAM" id="SSF53335">
    <property type="entry name" value="S-adenosyl-L-methionine-dependent methyltransferases"/>
    <property type="match status" value="1"/>
</dbReference>
<evidence type="ECO:0000256" key="1">
    <source>
        <dbReference type="ARBA" id="ARBA00022603"/>
    </source>
</evidence>